<dbReference type="CDD" id="cd00077">
    <property type="entry name" value="HDc"/>
    <property type="match status" value="1"/>
</dbReference>
<dbReference type="STRING" id="706587.Desti_1583"/>
<organism evidence="4 5">
    <name type="scientific">Desulfomonile tiedjei (strain ATCC 49306 / DSM 6799 / DCB-1)</name>
    <dbReference type="NCBI Taxonomy" id="706587"/>
    <lineage>
        <taxon>Bacteria</taxon>
        <taxon>Pseudomonadati</taxon>
        <taxon>Thermodesulfobacteriota</taxon>
        <taxon>Desulfomonilia</taxon>
        <taxon>Desulfomonilales</taxon>
        <taxon>Desulfomonilaceae</taxon>
        <taxon>Desulfomonile</taxon>
    </lineage>
</organism>
<dbReference type="Gene3D" id="1.10.3210.10">
    <property type="entry name" value="Hypothetical protein af1432"/>
    <property type="match status" value="1"/>
</dbReference>
<dbReference type="KEGG" id="dti:Desti_1583"/>
<dbReference type="PROSITE" id="PS51831">
    <property type="entry name" value="HD"/>
    <property type="match status" value="1"/>
</dbReference>
<dbReference type="FunFam" id="1.10.3210.10:FF:000024">
    <property type="entry name" value="Deoxyguanosinetriphosphate triphosphohydrolase-like protein"/>
    <property type="match status" value="1"/>
</dbReference>
<dbReference type="PANTHER" id="PTHR11373:SF43">
    <property type="entry name" value="DEOXYGUANOSINETRIPHOSPHATE TRIPHOSPHOHYDROLASE-LIKE PROTEIN"/>
    <property type="match status" value="1"/>
</dbReference>
<evidence type="ECO:0000259" key="3">
    <source>
        <dbReference type="PROSITE" id="PS51831"/>
    </source>
</evidence>
<keyword evidence="5" id="KW-1185">Reference proteome</keyword>
<evidence type="ECO:0000256" key="1">
    <source>
        <dbReference type="ARBA" id="ARBA00022801"/>
    </source>
</evidence>
<dbReference type="GO" id="GO:0008832">
    <property type="term" value="F:dGTPase activity"/>
    <property type="evidence" value="ECO:0007669"/>
    <property type="project" value="TreeGrafter"/>
</dbReference>
<dbReference type="InterPro" id="IPR023023">
    <property type="entry name" value="dNTPase_2"/>
</dbReference>
<evidence type="ECO:0000313" key="4">
    <source>
        <dbReference type="EMBL" id="AFM24294.1"/>
    </source>
</evidence>
<comment type="similarity">
    <text evidence="2">Belongs to the dGTPase family. Type 2 subfamily.</text>
</comment>
<dbReference type="GO" id="GO:0006203">
    <property type="term" value="P:dGTP catabolic process"/>
    <property type="evidence" value="ECO:0007669"/>
    <property type="project" value="TreeGrafter"/>
</dbReference>
<proteinExistence type="inferred from homology"/>
<dbReference type="NCBIfam" id="NF002326">
    <property type="entry name" value="PRK01286.1-1"/>
    <property type="match status" value="1"/>
</dbReference>
<gene>
    <name evidence="4" type="ordered locus">Desti_1583</name>
</gene>
<dbReference type="InterPro" id="IPR050135">
    <property type="entry name" value="dGTPase-like"/>
</dbReference>
<keyword evidence="1 2" id="KW-0378">Hydrolase</keyword>
<dbReference type="OrthoDB" id="9803619at2"/>
<dbReference type="NCBIfam" id="TIGR01353">
    <property type="entry name" value="dGTP_triPase"/>
    <property type="match status" value="1"/>
</dbReference>
<accession>I4C403</accession>
<dbReference type="HAMAP" id="MF_01212">
    <property type="entry name" value="dGTPase_type2"/>
    <property type="match status" value="1"/>
</dbReference>
<evidence type="ECO:0000256" key="2">
    <source>
        <dbReference type="HAMAP-Rule" id="MF_01212"/>
    </source>
</evidence>
<dbReference type="Pfam" id="PF01966">
    <property type="entry name" value="HD"/>
    <property type="match status" value="1"/>
</dbReference>
<dbReference type="InterPro" id="IPR026875">
    <property type="entry name" value="PHydrolase_assoc_dom"/>
</dbReference>
<dbReference type="InterPro" id="IPR006261">
    <property type="entry name" value="dGTPase"/>
</dbReference>
<dbReference type="EMBL" id="CP003360">
    <property type="protein sequence ID" value="AFM24294.1"/>
    <property type="molecule type" value="Genomic_DNA"/>
</dbReference>
<reference evidence="5" key="1">
    <citation type="submission" date="2012-06" db="EMBL/GenBank/DDBJ databases">
        <title>Complete sequence of chromosome of Desulfomonile tiedjei DSM 6799.</title>
        <authorList>
            <person name="Lucas S."/>
            <person name="Copeland A."/>
            <person name="Lapidus A."/>
            <person name="Glavina del Rio T."/>
            <person name="Dalin E."/>
            <person name="Tice H."/>
            <person name="Bruce D."/>
            <person name="Goodwin L."/>
            <person name="Pitluck S."/>
            <person name="Peters L."/>
            <person name="Ovchinnikova G."/>
            <person name="Zeytun A."/>
            <person name="Lu M."/>
            <person name="Kyrpides N."/>
            <person name="Mavromatis K."/>
            <person name="Ivanova N."/>
            <person name="Brettin T."/>
            <person name="Detter J.C."/>
            <person name="Han C."/>
            <person name="Larimer F."/>
            <person name="Land M."/>
            <person name="Hauser L."/>
            <person name="Markowitz V."/>
            <person name="Cheng J.-F."/>
            <person name="Hugenholtz P."/>
            <person name="Woyke T."/>
            <person name="Wu D."/>
            <person name="Spring S."/>
            <person name="Schroeder M."/>
            <person name="Brambilla E."/>
            <person name="Klenk H.-P."/>
            <person name="Eisen J.A."/>
        </authorList>
    </citation>
    <scope>NUCLEOTIDE SEQUENCE [LARGE SCALE GENOMIC DNA]</scope>
    <source>
        <strain evidence="5">ATCC 49306 / DSM 6799 / DCB-1</strain>
    </source>
</reference>
<dbReference type="SUPFAM" id="SSF109604">
    <property type="entry name" value="HD-domain/PDEase-like"/>
    <property type="match status" value="1"/>
</dbReference>
<dbReference type="PANTHER" id="PTHR11373">
    <property type="entry name" value="DEOXYNUCLEOSIDE TRIPHOSPHATE TRIPHOSPHOHYDROLASE"/>
    <property type="match status" value="1"/>
</dbReference>
<dbReference type="RefSeq" id="WP_014809442.1">
    <property type="nucleotide sequence ID" value="NC_018025.1"/>
</dbReference>
<dbReference type="SMART" id="SM00471">
    <property type="entry name" value="HDc"/>
    <property type="match status" value="1"/>
</dbReference>
<dbReference type="Pfam" id="PF13286">
    <property type="entry name" value="HD_assoc"/>
    <property type="match status" value="1"/>
</dbReference>
<evidence type="ECO:0000313" key="5">
    <source>
        <dbReference type="Proteomes" id="UP000006055"/>
    </source>
</evidence>
<dbReference type="PATRIC" id="fig|706587.4.peg.1814"/>
<name>I4C403_DESTA</name>
<protein>
    <recommendedName>
        <fullName evidence="2">Deoxyguanosinetriphosphate triphosphohydrolase-like protein</fullName>
    </recommendedName>
</protein>
<dbReference type="HOGENOM" id="CLU_028163_1_0_7"/>
<sequence length="388" mass="45532">MIIKRAVQEQRERSFLAGYASLSENNRGRVHPEEECPYRTAFQRDRDRIIHSKAFRRLEYKTQVFAYYEGDHYRTRLTHTLEVAQIARSIAQYLGANEDLTHAIALAHDLGHTPFGHAGEHSLHELMKDSGGFEHNSQSLRVVDYLEARYPEFPGLNLTYETRAGIIRHSTVYDRAPQELIAEFMAEPSPSLEAQIVNLADEIAYNCHDIEDGLRSGFFDESDLAELDIWNRVTLILKERYPCLDKNTFRYQCTRFLIDMLIRDLVKETEERLSSNNYRTSGEITAADSPTAVFSTEMQLWKEQLNKFLHSRFYTHHKIMRMQYKANRLLRDLFQEYVRRPSQLPPPVQERIASEPVRPERIVCDYIAGMTDRFALDEHRKLFLPYEY</sequence>
<dbReference type="Proteomes" id="UP000006055">
    <property type="component" value="Chromosome"/>
</dbReference>
<dbReference type="eggNOG" id="COG0232">
    <property type="taxonomic scope" value="Bacteria"/>
</dbReference>
<dbReference type="AlphaFoldDB" id="I4C403"/>
<dbReference type="InterPro" id="IPR006674">
    <property type="entry name" value="HD_domain"/>
</dbReference>
<feature type="domain" description="HD" evidence="3">
    <location>
        <begin position="76"/>
        <end position="206"/>
    </location>
</feature>
<dbReference type="InterPro" id="IPR003607">
    <property type="entry name" value="HD/PDEase_dom"/>
</dbReference>